<dbReference type="PANTHER" id="PTHR21483">
    <property type="entry name" value="RNA POLYMERASE II-ASSOCIATED PROTEIN 1"/>
    <property type="match status" value="1"/>
</dbReference>
<dbReference type="OMA" id="KWMEPIA"/>
<dbReference type="OrthoDB" id="348201at2759"/>
<accession>C5LFB3</accession>
<evidence type="ECO:0000313" key="3">
    <source>
        <dbReference type="Proteomes" id="UP000007800"/>
    </source>
</evidence>
<dbReference type="InterPro" id="IPR039913">
    <property type="entry name" value="RPAP1/Rba50"/>
</dbReference>
<keyword evidence="3" id="KW-1185">Reference proteome</keyword>
<feature type="domain" description="RPAP1 C-terminal" evidence="1">
    <location>
        <begin position="48"/>
        <end position="110"/>
    </location>
</feature>
<dbReference type="RefSeq" id="XP_002772764.1">
    <property type="nucleotide sequence ID" value="XM_002772718.1"/>
</dbReference>
<gene>
    <name evidence="2" type="ORF">Pmar_PMAR004979</name>
</gene>
<evidence type="ECO:0000259" key="1">
    <source>
        <dbReference type="Pfam" id="PF08620"/>
    </source>
</evidence>
<dbReference type="PANTHER" id="PTHR21483:SF18">
    <property type="entry name" value="RNA POLYMERASE II-ASSOCIATED PROTEIN 1"/>
    <property type="match status" value="1"/>
</dbReference>
<dbReference type="GO" id="GO:0006366">
    <property type="term" value="P:transcription by RNA polymerase II"/>
    <property type="evidence" value="ECO:0007669"/>
    <property type="project" value="InterPro"/>
</dbReference>
<dbReference type="GeneID" id="9037634"/>
<proteinExistence type="predicted"/>
<reference evidence="2 3" key="1">
    <citation type="submission" date="2008-07" db="EMBL/GenBank/DDBJ databases">
        <authorList>
            <person name="El-Sayed N."/>
            <person name="Caler E."/>
            <person name="Inman J."/>
            <person name="Amedeo P."/>
            <person name="Hass B."/>
            <person name="Wortman J."/>
        </authorList>
    </citation>
    <scope>NUCLEOTIDE SEQUENCE [LARGE SCALE GENOMIC DNA]</scope>
    <source>
        <strain evidence="3">ATCC 50983 / TXsc</strain>
    </source>
</reference>
<name>C5LFB3_PERM5</name>
<organism evidence="3">
    <name type="scientific">Perkinsus marinus (strain ATCC 50983 / TXsc)</name>
    <dbReference type="NCBI Taxonomy" id="423536"/>
    <lineage>
        <taxon>Eukaryota</taxon>
        <taxon>Sar</taxon>
        <taxon>Alveolata</taxon>
        <taxon>Perkinsozoa</taxon>
        <taxon>Perkinsea</taxon>
        <taxon>Perkinsida</taxon>
        <taxon>Perkinsidae</taxon>
        <taxon>Perkinsus</taxon>
    </lineage>
</organism>
<dbReference type="InterPro" id="IPR013929">
    <property type="entry name" value="RPAP1_C"/>
</dbReference>
<feature type="non-terminal residue" evidence="2">
    <location>
        <position position="224"/>
    </location>
</feature>
<dbReference type="InParanoid" id="C5LFB3"/>
<dbReference type="Proteomes" id="UP000007800">
    <property type="component" value="Unassembled WGS sequence"/>
</dbReference>
<protein>
    <recommendedName>
        <fullName evidence="1">RPAP1 C-terminal domain-containing protein</fullName>
    </recommendedName>
</protein>
<sequence length="224" mass="25209">MYEGEVDLGYGNRLELDELEIDKQKWMEPIAEEEDVARPEDETFEGRRFDFEGKERYGSDGGGKYDPVLYHHGEEPGKPGYTVQELLVLSDSNNAGQRQLAIRTLGNIIANDADVSGLWIRHRQVHVRFAVSVSHANINVRHAAVASLEQLLVRFPSFSKDLADIPEFLIALENVVKQEMFSVDEEETPAMVSLAHVLALLLPLASKLQDICADVVNFVAEKYR</sequence>
<dbReference type="Pfam" id="PF08620">
    <property type="entry name" value="RPAP1_C"/>
    <property type="match status" value="1"/>
</dbReference>
<evidence type="ECO:0000313" key="2">
    <source>
        <dbReference type="EMBL" id="EER04580.1"/>
    </source>
</evidence>
<dbReference type="EMBL" id="GG681424">
    <property type="protein sequence ID" value="EER04580.1"/>
    <property type="molecule type" value="Genomic_DNA"/>
</dbReference>
<dbReference type="AlphaFoldDB" id="C5LFB3"/>